<name>A0A5J5B827_9ASTE</name>
<sequence>MTLSSLDSNGSPFKVTVPFKLPFAIRLANASMRVDFPDPLAPSTASISPSRASPEMSFSSTFVFVSKFSPATGSDAVADASRRLFRWNTAGNVIFRRIFTLSIPL</sequence>
<evidence type="ECO:0000313" key="2">
    <source>
        <dbReference type="Proteomes" id="UP000325577"/>
    </source>
</evidence>
<gene>
    <name evidence="1" type="ORF">F0562_026085</name>
</gene>
<accession>A0A5J5B827</accession>
<dbReference type="AlphaFoldDB" id="A0A5J5B827"/>
<organism evidence="1 2">
    <name type="scientific">Nyssa sinensis</name>
    <dbReference type="NCBI Taxonomy" id="561372"/>
    <lineage>
        <taxon>Eukaryota</taxon>
        <taxon>Viridiplantae</taxon>
        <taxon>Streptophyta</taxon>
        <taxon>Embryophyta</taxon>
        <taxon>Tracheophyta</taxon>
        <taxon>Spermatophyta</taxon>
        <taxon>Magnoliopsida</taxon>
        <taxon>eudicotyledons</taxon>
        <taxon>Gunneridae</taxon>
        <taxon>Pentapetalae</taxon>
        <taxon>asterids</taxon>
        <taxon>Cornales</taxon>
        <taxon>Nyssaceae</taxon>
        <taxon>Nyssa</taxon>
    </lineage>
</organism>
<keyword evidence="2" id="KW-1185">Reference proteome</keyword>
<reference evidence="1 2" key="1">
    <citation type="submission" date="2019-09" db="EMBL/GenBank/DDBJ databases">
        <title>A chromosome-level genome assembly of the Chinese tupelo Nyssa sinensis.</title>
        <authorList>
            <person name="Yang X."/>
            <person name="Kang M."/>
            <person name="Yang Y."/>
            <person name="Xiong H."/>
            <person name="Wang M."/>
            <person name="Zhang Z."/>
            <person name="Wang Z."/>
            <person name="Wu H."/>
            <person name="Ma T."/>
            <person name="Liu J."/>
            <person name="Xi Z."/>
        </authorList>
    </citation>
    <scope>NUCLEOTIDE SEQUENCE [LARGE SCALE GENOMIC DNA]</scope>
    <source>
        <strain evidence="1">J267</strain>
        <tissue evidence="1">Leaf</tissue>
    </source>
</reference>
<dbReference type="OrthoDB" id="10484401at2759"/>
<protein>
    <submittedName>
        <fullName evidence="1">Uncharacterized protein</fullName>
    </submittedName>
</protein>
<dbReference type="Proteomes" id="UP000325577">
    <property type="component" value="Linkage Group LG14"/>
</dbReference>
<dbReference type="EMBL" id="CM018037">
    <property type="protein sequence ID" value="KAA8539393.1"/>
    <property type="molecule type" value="Genomic_DNA"/>
</dbReference>
<proteinExistence type="predicted"/>
<evidence type="ECO:0000313" key="1">
    <source>
        <dbReference type="EMBL" id="KAA8539393.1"/>
    </source>
</evidence>